<accession>A0A9X7W127</accession>
<feature type="modified residue" description="4-aspartylphosphate" evidence="1">
    <location>
        <position position="54"/>
    </location>
</feature>
<dbReference type="PROSITE" id="PS50110">
    <property type="entry name" value="RESPONSE_REGULATORY"/>
    <property type="match status" value="1"/>
</dbReference>
<evidence type="ECO:0000259" key="2">
    <source>
        <dbReference type="PROSITE" id="PS50110"/>
    </source>
</evidence>
<dbReference type="Proteomes" id="UP000663505">
    <property type="component" value="Chromosome"/>
</dbReference>
<keyword evidence="4" id="KW-1185">Reference proteome</keyword>
<dbReference type="KEGG" id="afx:JZ786_05055"/>
<gene>
    <name evidence="3" type="ORF">JZ786_05055</name>
</gene>
<sequence>MIRMLIVDDFIETAESLSQLYSLNKDVEIVGLAQNAEQLWQFLREQEVHFVSLDIEIGHENGLELCQVLHEKYPNIFIVMCSIEATIENIRRATEAGAAYFLAKPISMKVVSEVLLRYSDYKREMNETVSPLTDENIDELLNALK</sequence>
<dbReference type="InterPro" id="IPR001789">
    <property type="entry name" value="Sig_transdc_resp-reg_receiver"/>
</dbReference>
<dbReference type="EMBL" id="CP071182">
    <property type="protein sequence ID" value="QSO48359.1"/>
    <property type="molecule type" value="Genomic_DNA"/>
</dbReference>
<dbReference type="RefSeq" id="WP_206657694.1">
    <property type="nucleotide sequence ID" value="NZ_CP071182.1"/>
</dbReference>
<name>A0A9X7W127_9BACL</name>
<dbReference type="SUPFAM" id="SSF52172">
    <property type="entry name" value="CheY-like"/>
    <property type="match status" value="1"/>
</dbReference>
<proteinExistence type="predicted"/>
<dbReference type="GO" id="GO:0000156">
    <property type="term" value="F:phosphorelay response regulator activity"/>
    <property type="evidence" value="ECO:0007669"/>
    <property type="project" value="TreeGrafter"/>
</dbReference>
<organism evidence="3 4">
    <name type="scientific">Alicyclobacillus mengziensis</name>
    <dbReference type="NCBI Taxonomy" id="2931921"/>
    <lineage>
        <taxon>Bacteria</taxon>
        <taxon>Bacillati</taxon>
        <taxon>Bacillota</taxon>
        <taxon>Bacilli</taxon>
        <taxon>Bacillales</taxon>
        <taxon>Alicyclobacillaceae</taxon>
        <taxon>Alicyclobacillus</taxon>
    </lineage>
</organism>
<dbReference type="AlphaFoldDB" id="A0A9X7W127"/>
<protein>
    <submittedName>
        <fullName evidence="3">Response regulator</fullName>
    </submittedName>
</protein>
<keyword evidence="1" id="KW-0597">Phosphoprotein</keyword>
<feature type="domain" description="Response regulatory" evidence="2">
    <location>
        <begin position="3"/>
        <end position="119"/>
    </location>
</feature>
<reference evidence="3 4" key="1">
    <citation type="submission" date="2021-02" db="EMBL/GenBank/DDBJ databases">
        <title>Alicyclobacillus curvatus sp. nov. and Alicyclobacillus mengziensis sp. nov., two acidophilic bacteria isolated from acid mine drainage.</title>
        <authorList>
            <person name="Huang Y."/>
        </authorList>
    </citation>
    <scope>NUCLEOTIDE SEQUENCE [LARGE SCALE GENOMIC DNA]</scope>
    <source>
        <strain evidence="3 4">S30H14</strain>
    </source>
</reference>
<dbReference type="InterPro" id="IPR051271">
    <property type="entry name" value="2C-system_Tx_regulators"/>
</dbReference>
<dbReference type="PANTHER" id="PTHR45526:SF1">
    <property type="entry name" value="TRANSCRIPTIONAL REGULATORY PROTEIN DCUR-RELATED"/>
    <property type="match status" value="1"/>
</dbReference>
<evidence type="ECO:0000313" key="3">
    <source>
        <dbReference type="EMBL" id="QSO48359.1"/>
    </source>
</evidence>
<dbReference type="Gene3D" id="3.40.50.2300">
    <property type="match status" value="1"/>
</dbReference>
<dbReference type="PANTHER" id="PTHR45526">
    <property type="entry name" value="TRANSCRIPTIONAL REGULATORY PROTEIN DPIA"/>
    <property type="match status" value="1"/>
</dbReference>
<evidence type="ECO:0000256" key="1">
    <source>
        <dbReference type="PROSITE-ProRule" id="PRU00169"/>
    </source>
</evidence>
<dbReference type="SMART" id="SM00448">
    <property type="entry name" value="REC"/>
    <property type="match status" value="1"/>
</dbReference>
<dbReference type="Pfam" id="PF00072">
    <property type="entry name" value="Response_reg"/>
    <property type="match status" value="1"/>
</dbReference>
<dbReference type="CDD" id="cd00156">
    <property type="entry name" value="REC"/>
    <property type="match status" value="1"/>
</dbReference>
<evidence type="ECO:0000313" key="4">
    <source>
        <dbReference type="Proteomes" id="UP000663505"/>
    </source>
</evidence>
<dbReference type="InterPro" id="IPR011006">
    <property type="entry name" value="CheY-like_superfamily"/>
</dbReference>